<dbReference type="AlphaFoldDB" id="A0A447U3N5"/>
<gene>
    <name evidence="2" type="ORF">NCTC6754_06139</name>
</gene>
<evidence type="ECO:0000313" key="3">
    <source>
        <dbReference type="Proteomes" id="UP000269208"/>
    </source>
</evidence>
<feature type="region of interest" description="Disordered" evidence="1">
    <location>
        <begin position="55"/>
        <end position="78"/>
    </location>
</feature>
<proteinExistence type="predicted"/>
<sequence length="78" mass="8905">MVDFCHLINHRGQSRRACGKKRQRNTVFTNRFQHGLSFAMSIDAGARVVVDQRNRDIRQQDSKSNAVRVAAEATNQPH</sequence>
<reference evidence="2 3" key="1">
    <citation type="submission" date="2018-12" db="EMBL/GenBank/DDBJ databases">
        <authorList>
            <consortium name="Pathogen Informatics"/>
        </authorList>
    </citation>
    <scope>NUCLEOTIDE SEQUENCE [LARGE SCALE GENOMIC DNA]</scope>
    <source>
        <strain evidence="2 3">NCTC6754</strain>
    </source>
</reference>
<dbReference type="Proteomes" id="UP000269208">
    <property type="component" value="Chromosome"/>
</dbReference>
<evidence type="ECO:0000313" key="2">
    <source>
        <dbReference type="EMBL" id="VEB59868.1"/>
    </source>
</evidence>
<name>A0A447U3N5_SALET</name>
<evidence type="ECO:0000256" key="1">
    <source>
        <dbReference type="SAM" id="MobiDB-lite"/>
    </source>
</evidence>
<organism evidence="2 3">
    <name type="scientific">Salmonella enterica I</name>
    <dbReference type="NCBI Taxonomy" id="59201"/>
    <lineage>
        <taxon>Bacteria</taxon>
        <taxon>Pseudomonadati</taxon>
        <taxon>Pseudomonadota</taxon>
        <taxon>Gammaproteobacteria</taxon>
        <taxon>Enterobacterales</taxon>
        <taxon>Enterobacteriaceae</taxon>
        <taxon>Salmonella</taxon>
    </lineage>
</organism>
<protein>
    <submittedName>
        <fullName evidence="2">Uncharacterized protein</fullName>
    </submittedName>
</protein>
<accession>A0A447U3N5</accession>
<dbReference type="EMBL" id="LR134190">
    <property type="protein sequence ID" value="VEB59868.1"/>
    <property type="molecule type" value="Genomic_DNA"/>
</dbReference>